<name>A0A167GH08_CALVF</name>
<sequence>MSTAIEDTQDTHVSRSFLVCTIVEFDGLPPRSRFQSLAKYVIKFSINGQDAWESGEIPTKGTEIRWNVPEDKQIFEARPLATLRVVLHKNRSDQTVEVVDTAELSFSEWLAMNAIPLVPSSTSSRTSASHILVTLFLAQAGVGVNDAPDPWVELMEEVKWSVKGLERVPSVHPYAKMALNVLVGANEAVHAQERRDDELLDLVEIMKDVHAFIRQVREQATFTLDPGRERLRDKALRRLTSQTAECVHFIITCTKDKSFAERFAHQSVSGTDDTIKKYKNSFTTLKCDFRDGTAIRLEIVTFRMADNIDNILPPPSSTCRPRLPHGADGEGSITVLIAPPVLHLRTG</sequence>
<dbReference type="EMBL" id="KV417339">
    <property type="protein sequence ID" value="KZO90549.1"/>
    <property type="molecule type" value="Genomic_DNA"/>
</dbReference>
<protein>
    <submittedName>
        <fullName evidence="1">Uncharacterized protein</fullName>
    </submittedName>
</protein>
<evidence type="ECO:0000313" key="1">
    <source>
        <dbReference type="EMBL" id="KZO90549.1"/>
    </source>
</evidence>
<organism evidence="1 2">
    <name type="scientific">Calocera viscosa (strain TUFC12733)</name>
    <dbReference type="NCBI Taxonomy" id="1330018"/>
    <lineage>
        <taxon>Eukaryota</taxon>
        <taxon>Fungi</taxon>
        <taxon>Dikarya</taxon>
        <taxon>Basidiomycota</taxon>
        <taxon>Agaricomycotina</taxon>
        <taxon>Dacrymycetes</taxon>
        <taxon>Dacrymycetales</taxon>
        <taxon>Dacrymycetaceae</taxon>
        <taxon>Calocera</taxon>
    </lineage>
</organism>
<dbReference type="AlphaFoldDB" id="A0A167GH08"/>
<dbReference type="OrthoDB" id="3045089at2759"/>
<reference evidence="1 2" key="1">
    <citation type="journal article" date="2016" name="Mol. Biol. Evol.">
        <title>Comparative Genomics of Early-Diverging Mushroom-Forming Fungi Provides Insights into the Origins of Lignocellulose Decay Capabilities.</title>
        <authorList>
            <person name="Nagy L.G."/>
            <person name="Riley R."/>
            <person name="Tritt A."/>
            <person name="Adam C."/>
            <person name="Daum C."/>
            <person name="Floudas D."/>
            <person name="Sun H."/>
            <person name="Yadav J.S."/>
            <person name="Pangilinan J."/>
            <person name="Larsson K.H."/>
            <person name="Matsuura K."/>
            <person name="Barry K."/>
            <person name="Labutti K."/>
            <person name="Kuo R."/>
            <person name="Ohm R.A."/>
            <person name="Bhattacharya S.S."/>
            <person name="Shirouzu T."/>
            <person name="Yoshinaga Y."/>
            <person name="Martin F.M."/>
            <person name="Grigoriev I.V."/>
            <person name="Hibbett D.S."/>
        </authorList>
    </citation>
    <scope>NUCLEOTIDE SEQUENCE [LARGE SCALE GENOMIC DNA]</scope>
    <source>
        <strain evidence="1 2">TUFC12733</strain>
    </source>
</reference>
<dbReference type="STRING" id="1330018.A0A167GH08"/>
<accession>A0A167GH08</accession>
<proteinExistence type="predicted"/>
<dbReference type="Proteomes" id="UP000076738">
    <property type="component" value="Unassembled WGS sequence"/>
</dbReference>
<evidence type="ECO:0000313" key="2">
    <source>
        <dbReference type="Proteomes" id="UP000076738"/>
    </source>
</evidence>
<gene>
    <name evidence="1" type="ORF">CALVIDRAFT_568971</name>
</gene>
<keyword evidence="2" id="KW-1185">Reference proteome</keyword>